<organism evidence="1 2">
    <name type="scientific">Adiantum capillus-veneris</name>
    <name type="common">Maidenhair fern</name>
    <dbReference type="NCBI Taxonomy" id="13818"/>
    <lineage>
        <taxon>Eukaryota</taxon>
        <taxon>Viridiplantae</taxon>
        <taxon>Streptophyta</taxon>
        <taxon>Embryophyta</taxon>
        <taxon>Tracheophyta</taxon>
        <taxon>Polypodiopsida</taxon>
        <taxon>Polypodiidae</taxon>
        <taxon>Polypodiales</taxon>
        <taxon>Pteridineae</taxon>
        <taxon>Pteridaceae</taxon>
        <taxon>Vittarioideae</taxon>
        <taxon>Adiantum</taxon>
    </lineage>
</organism>
<dbReference type="Proteomes" id="UP000886520">
    <property type="component" value="Chromosome 24"/>
</dbReference>
<evidence type="ECO:0000313" key="2">
    <source>
        <dbReference type="Proteomes" id="UP000886520"/>
    </source>
</evidence>
<evidence type="ECO:0008006" key="3">
    <source>
        <dbReference type="Google" id="ProtNLM"/>
    </source>
</evidence>
<gene>
    <name evidence="1" type="ORF">GOP47_0024567</name>
</gene>
<name>A0A9D4U2W7_ADICA</name>
<dbReference type="EMBL" id="JABFUD020000024">
    <property type="protein sequence ID" value="KAI5060147.1"/>
    <property type="molecule type" value="Genomic_DNA"/>
</dbReference>
<dbReference type="OrthoDB" id="1929523at2759"/>
<reference evidence="1" key="1">
    <citation type="submission" date="2021-01" db="EMBL/GenBank/DDBJ databases">
        <title>Adiantum capillus-veneris genome.</title>
        <authorList>
            <person name="Fang Y."/>
            <person name="Liao Q."/>
        </authorList>
    </citation>
    <scope>NUCLEOTIDE SEQUENCE</scope>
    <source>
        <strain evidence="1">H3</strain>
        <tissue evidence="1">Leaf</tissue>
    </source>
</reference>
<sequence>MRNSTGRKQRYCWGPRVTYFLILSLAFTVFKARELVISMEQVEVGSLTFPNNNLNMYDLHLNLSLNVAVSIYNPNHASFRYSEDASYKFYRQLAVGETSVAHYYITRQSQVAPHFEKAG</sequence>
<dbReference type="AlphaFoldDB" id="A0A9D4U2W7"/>
<comment type="caution">
    <text evidence="1">The sequence shown here is derived from an EMBL/GenBank/DDBJ whole genome shotgun (WGS) entry which is preliminary data.</text>
</comment>
<proteinExistence type="predicted"/>
<protein>
    <recommendedName>
        <fullName evidence="3">Late embryogenesis abundant protein LEA-2 subgroup domain-containing protein</fullName>
    </recommendedName>
</protein>
<accession>A0A9D4U2W7</accession>
<keyword evidence="2" id="KW-1185">Reference proteome</keyword>
<evidence type="ECO:0000313" key="1">
    <source>
        <dbReference type="EMBL" id="KAI5060147.1"/>
    </source>
</evidence>